<gene>
    <name evidence="2" type="ORF">CLH62_18985</name>
</gene>
<dbReference type="AlphaFoldDB" id="A0A2G1VB28"/>
<accession>A0A2G1VB28</accession>
<evidence type="ECO:0000313" key="3">
    <source>
        <dbReference type="Proteomes" id="UP000229044"/>
    </source>
</evidence>
<protein>
    <submittedName>
        <fullName evidence="2">Uncharacterized protein</fullName>
    </submittedName>
</protein>
<keyword evidence="1" id="KW-0812">Transmembrane</keyword>
<sequence length="202" mass="22721">MSGASGLTHVRKYRLLVVLVVLGTLWWFLLGVLERETRNAEGRAANMVISQLRSALVIKGAEVMLSRDGRLDQHRSINPFELVEHQWGNYEGLCKTPQPNPGDWCFRVDEQKETANGPKGWLVYNPRQPVMVDNQQAQAGQPLAWEVTTEFADRNGNGVREQEERLTGLKLVSVPLADTTVVRQDARTRVAINLINGYEADE</sequence>
<proteinExistence type="predicted"/>
<dbReference type="Proteomes" id="UP000229044">
    <property type="component" value="Unassembled WGS sequence"/>
</dbReference>
<keyword evidence="1" id="KW-0472">Membrane</keyword>
<keyword evidence="1" id="KW-1133">Transmembrane helix</keyword>
<keyword evidence="3" id="KW-1185">Reference proteome</keyword>
<comment type="caution">
    <text evidence="2">The sequence shown here is derived from an EMBL/GenBank/DDBJ whole genome shotgun (WGS) entry which is preliminary data.</text>
</comment>
<name>A0A2G1VB28_9GAMM</name>
<feature type="transmembrane region" description="Helical" evidence="1">
    <location>
        <begin position="15"/>
        <end position="33"/>
    </location>
</feature>
<reference evidence="2 3" key="1">
    <citation type="submission" date="2017-09" db="EMBL/GenBank/DDBJ databases">
        <title>The draft genome sequences of Marinobacter guineae M3B.</title>
        <authorList>
            <person name="Cao J."/>
        </authorList>
    </citation>
    <scope>NUCLEOTIDE SEQUENCE [LARGE SCALE GENOMIC DNA]</scope>
    <source>
        <strain evidence="2 3">M3B</strain>
    </source>
</reference>
<organism evidence="2 3">
    <name type="scientific">Marinobacter guineae</name>
    <dbReference type="NCBI Taxonomy" id="432303"/>
    <lineage>
        <taxon>Bacteria</taxon>
        <taxon>Pseudomonadati</taxon>
        <taxon>Pseudomonadota</taxon>
        <taxon>Gammaproteobacteria</taxon>
        <taxon>Pseudomonadales</taxon>
        <taxon>Marinobacteraceae</taxon>
        <taxon>Marinobacter</taxon>
    </lineage>
</organism>
<evidence type="ECO:0000313" key="2">
    <source>
        <dbReference type="EMBL" id="PHQ23934.1"/>
    </source>
</evidence>
<dbReference type="OrthoDB" id="6368324at2"/>
<dbReference type="EMBL" id="NTFI01000007">
    <property type="protein sequence ID" value="PHQ23934.1"/>
    <property type="molecule type" value="Genomic_DNA"/>
</dbReference>
<evidence type="ECO:0000256" key="1">
    <source>
        <dbReference type="SAM" id="Phobius"/>
    </source>
</evidence>